<keyword evidence="3" id="KW-1185">Reference proteome</keyword>
<dbReference type="Proteomes" id="UP000460626">
    <property type="component" value="Unassembled WGS sequence"/>
</dbReference>
<feature type="region of interest" description="Disordered" evidence="1">
    <location>
        <begin position="1"/>
        <end position="32"/>
    </location>
</feature>
<accession>A0A844ZY16</accession>
<dbReference type="EMBL" id="WTYH01000001">
    <property type="protein sequence ID" value="MXO92775.1"/>
    <property type="molecule type" value="Genomic_DNA"/>
</dbReference>
<name>A0A844ZY16_9SPHN</name>
<evidence type="ECO:0000313" key="3">
    <source>
        <dbReference type="Proteomes" id="UP000460626"/>
    </source>
</evidence>
<feature type="compositionally biased region" description="Gly residues" evidence="1">
    <location>
        <begin position="135"/>
        <end position="148"/>
    </location>
</feature>
<proteinExistence type="predicted"/>
<reference evidence="2 3" key="1">
    <citation type="submission" date="2019-12" db="EMBL/GenBank/DDBJ databases">
        <title>Genomic-based taxomic classification of the family Erythrobacteraceae.</title>
        <authorList>
            <person name="Xu L."/>
        </authorList>
    </citation>
    <scope>NUCLEOTIDE SEQUENCE [LARGE SCALE GENOMIC DNA]</scope>
    <source>
        <strain evidence="2 3">RC4-10-4</strain>
    </source>
</reference>
<gene>
    <name evidence="2" type="ORF">GRI62_04020</name>
</gene>
<evidence type="ECO:0000256" key="1">
    <source>
        <dbReference type="SAM" id="MobiDB-lite"/>
    </source>
</evidence>
<organism evidence="2 3">
    <name type="scientific">Aurantiacibacter arachoides</name>
    <dbReference type="NCBI Taxonomy" id="1850444"/>
    <lineage>
        <taxon>Bacteria</taxon>
        <taxon>Pseudomonadati</taxon>
        <taxon>Pseudomonadota</taxon>
        <taxon>Alphaproteobacteria</taxon>
        <taxon>Sphingomonadales</taxon>
        <taxon>Erythrobacteraceae</taxon>
        <taxon>Aurantiacibacter</taxon>
    </lineage>
</organism>
<dbReference type="AlphaFoldDB" id="A0A844ZY16"/>
<sequence>MTDQPPYDRFTLPGAIPDHAAPVSQTPTDEERARGYVLRGSAGRGWAAAGAERLQAGSPKPGGVGLPAALVRQETAEEKLARVLAEHGLCLKGDPEEDEFGWEVSADGGAADAYSAATGARDADANLAPLPQAGTGRGGEATAAGGGPVPHPSPDPAPIARSASGQPVAMGPAEMATFLEHLQIHGNVRTAAAQARVSRQAAYSARNREPGFARAWDACFVAARAVAEATLAERAIEGVEEVLYHRGEEYARRRRYDARLLLAHLARLDKAAERLDVAATLPLLAAQIAALRSGEEPGHALPARIDPDRLVEAQDEMEYLTDPRGVEPPEDYL</sequence>
<protein>
    <submittedName>
        <fullName evidence="2">Uncharacterized protein</fullName>
    </submittedName>
</protein>
<dbReference type="OrthoDB" id="7428067at2"/>
<evidence type="ECO:0000313" key="2">
    <source>
        <dbReference type="EMBL" id="MXO92775.1"/>
    </source>
</evidence>
<feature type="region of interest" description="Disordered" evidence="1">
    <location>
        <begin position="126"/>
        <end position="167"/>
    </location>
</feature>
<comment type="caution">
    <text evidence="2">The sequence shown here is derived from an EMBL/GenBank/DDBJ whole genome shotgun (WGS) entry which is preliminary data.</text>
</comment>
<dbReference type="RefSeq" id="WP_131452116.1">
    <property type="nucleotide sequence ID" value="NZ_BMJK01000001.1"/>
</dbReference>